<feature type="chain" id="PRO_5042169521" description="FAS1 domain-containing protein" evidence="2">
    <location>
        <begin position="20"/>
        <end position="211"/>
    </location>
</feature>
<evidence type="ECO:0000256" key="1">
    <source>
        <dbReference type="ARBA" id="ARBA00022729"/>
    </source>
</evidence>
<dbReference type="EMBL" id="WTXG01000001">
    <property type="protein sequence ID" value="KAI0307608.1"/>
    <property type="molecule type" value="Genomic_DNA"/>
</dbReference>
<reference evidence="4" key="1">
    <citation type="journal article" date="2022" name="New Phytol.">
        <title>Evolutionary transition to the ectomycorrhizal habit in the genomes of a hyperdiverse lineage of mushroom-forming fungi.</title>
        <authorList>
            <person name="Looney B."/>
            <person name="Miyauchi S."/>
            <person name="Morin E."/>
            <person name="Drula E."/>
            <person name="Courty P.E."/>
            <person name="Kohler A."/>
            <person name="Kuo A."/>
            <person name="LaButti K."/>
            <person name="Pangilinan J."/>
            <person name="Lipzen A."/>
            <person name="Riley R."/>
            <person name="Andreopoulos W."/>
            <person name="He G."/>
            <person name="Johnson J."/>
            <person name="Nolan M."/>
            <person name="Tritt A."/>
            <person name="Barry K.W."/>
            <person name="Grigoriev I.V."/>
            <person name="Nagy L.G."/>
            <person name="Hibbett D."/>
            <person name="Henrissat B."/>
            <person name="Matheny P.B."/>
            <person name="Labbe J."/>
            <person name="Martin F.M."/>
        </authorList>
    </citation>
    <scope>NUCLEOTIDE SEQUENCE</scope>
    <source>
        <strain evidence="4">BPL690</strain>
    </source>
</reference>
<dbReference type="InterPro" id="IPR040200">
    <property type="entry name" value="Mug57-like"/>
</dbReference>
<evidence type="ECO:0000256" key="2">
    <source>
        <dbReference type="SAM" id="SignalP"/>
    </source>
</evidence>
<dbReference type="PANTHER" id="PTHR28156:SF1">
    <property type="entry name" value="FAS1 DOMAIN-CONTAINING PROTEIN YDR262W"/>
    <property type="match status" value="1"/>
</dbReference>
<dbReference type="Proteomes" id="UP001203297">
    <property type="component" value="Unassembled WGS sequence"/>
</dbReference>
<keyword evidence="5" id="KW-1185">Reference proteome</keyword>
<dbReference type="PROSITE" id="PS50213">
    <property type="entry name" value="FAS1"/>
    <property type="match status" value="1"/>
</dbReference>
<dbReference type="SUPFAM" id="SSF82153">
    <property type="entry name" value="FAS1 domain"/>
    <property type="match status" value="1"/>
</dbReference>
<gene>
    <name evidence="4" type="ORF">B0F90DRAFT_1813055</name>
</gene>
<evidence type="ECO:0000313" key="5">
    <source>
        <dbReference type="Proteomes" id="UP001203297"/>
    </source>
</evidence>
<dbReference type="InterPro" id="IPR000782">
    <property type="entry name" value="FAS1_domain"/>
</dbReference>
<proteinExistence type="predicted"/>
<dbReference type="PANTHER" id="PTHR28156">
    <property type="entry name" value="FAS1 DOMAIN-CONTAINING PROTEIN YDR262W"/>
    <property type="match status" value="1"/>
</dbReference>
<organism evidence="4 5">
    <name type="scientific">Multifurca ochricompacta</name>
    <dbReference type="NCBI Taxonomy" id="376703"/>
    <lineage>
        <taxon>Eukaryota</taxon>
        <taxon>Fungi</taxon>
        <taxon>Dikarya</taxon>
        <taxon>Basidiomycota</taxon>
        <taxon>Agaricomycotina</taxon>
        <taxon>Agaricomycetes</taxon>
        <taxon>Russulales</taxon>
        <taxon>Russulaceae</taxon>
        <taxon>Multifurca</taxon>
    </lineage>
</organism>
<feature type="signal peptide" evidence="2">
    <location>
        <begin position="1"/>
        <end position="19"/>
    </location>
</feature>
<evidence type="ECO:0000313" key="4">
    <source>
        <dbReference type="EMBL" id="KAI0307608.1"/>
    </source>
</evidence>
<accession>A0AAD4MCH7</accession>
<keyword evidence="1 2" id="KW-0732">Signal</keyword>
<comment type="caution">
    <text evidence="4">The sequence shown here is derived from an EMBL/GenBank/DDBJ whole genome shotgun (WGS) entry which is preliminary data.</text>
</comment>
<dbReference type="AlphaFoldDB" id="A0AAD4MCH7"/>
<name>A0AAD4MCH7_9AGAM</name>
<evidence type="ECO:0000259" key="3">
    <source>
        <dbReference type="PROSITE" id="PS50213"/>
    </source>
</evidence>
<dbReference type="InterPro" id="IPR036378">
    <property type="entry name" value="FAS1_dom_sf"/>
</dbReference>
<dbReference type="Gene3D" id="2.30.180.10">
    <property type="entry name" value="FAS1 domain"/>
    <property type="match status" value="1"/>
</dbReference>
<protein>
    <recommendedName>
        <fullName evidence="3">FAS1 domain-containing protein</fullName>
    </recommendedName>
</protein>
<feature type="domain" description="FAS1" evidence="3">
    <location>
        <begin position="39"/>
        <end position="189"/>
    </location>
</feature>
<sequence length="211" mass="23647">MMKLLLLVTISLGILTVVADQVFLPSLQMDLSRPTSFRRPTLFDLLTIEPSTSIFFSYARELELSRLFVDLDSNITLLAPTNKAVMALARKPPFPNDGTIELTEQELEERSKKNVEHWVSLHIIPVRIPIVLNSHIYPTLAEGKAVTFKQISQDPTLPEWKRVLLNGGIKILNEKEAINGVSTSLTAPFKTTDYTLLELSDDPLLIPALQV</sequence>